<sequence>MSLKVSSCFLYNVIFANFPAELFNTVRLLQSILNGVSDALVPGYKALGCKVDFSDVKGSSASKKFAAYEKKYVGPAKTKAVGSGWYQK</sequence>
<evidence type="ECO:0000313" key="2">
    <source>
        <dbReference type="Proteomes" id="UP000694050"/>
    </source>
</evidence>
<protein>
    <submittedName>
        <fullName evidence="1">Uncharacterized protein</fullName>
    </submittedName>
</protein>
<organism evidence="1 2">
    <name type="scientific">Fusarium oxysporum f. sp. rapae</name>
    <dbReference type="NCBI Taxonomy" id="485398"/>
    <lineage>
        <taxon>Eukaryota</taxon>
        <taxon>Fungi</taxon>
        <taxon>Dikarya</taxon>
        <taxon>Ascomycota</taxon>
        <taxon>Pezizomycotina</taxon>
        <taxon>Sordariomycetes</taxon>
        <taxon>Hypocreomycetidae</taxon>
        <taxon>Hypocreales</taxon>
        <taxon>Nectriaceae</taxon>
        <taxon>Fusarium</taxon>
        <taxon>Fusarium oxysporum species complex</taxon>
    </lineage>
</organism>
<proteinExistence type="predicted"/>
<gene>
    <name evidence="1" type="ORF">Forpe1208_v015018</name>
</gene>
<accession>A0A8J5TPQ7</accession>
<dbReference type="EMBL" id="JAELUQ010000012">
    <property type="protein sequence ID" value="KAG7405183.1"/>
    <property type="molecule type" value="Genomic_DNA"/>
</dbReference>
<dbReference type="Proteomes" id="UP000694050">
    <property type="component" value="Unassembled WGS sequence"/>
</dbReference>
<comment type="caution">
    <text evidence="1">The sequence shown here is derived from an EMBL/GenBank/DDBJ whole genome shotgun (WGS) entry which is preliminary data.</text>
</comment>
<name>A0A8J5TPQ7_FUSOX</name>
<reference evidence="1" key="1">
    <citation type="submission" date="2021-04" db="EMBL/GenBank/DDBJ databases">
        <title>First draft genome resource for Brassicaceae pathogens Fusarium oxysporum f. sp. raphani and Fusarium oxysporum f. sp. rapae.</title>
        <authorList>
            <person name="Asai S."/>
        </authorList>
    </citation>
    <scope>NUCLEOTIDE SEQUENCE</scope>
    <source>
        <strain evidence="1">Tf1208</strain>
    </source>
</reference>
<evidence type="ECO:0000313" key="1">
    <source>
        <dbReference type="EMBL" id="KAG7405183.1"/>
    </source>
</evidence>
<dbReference type="AlphaFoldDB" id="A0A8J5TPQ7"/>